<keyword evidence="2" id="KW-0805">Transcription regulation</keyword>
<proteinExistence type="inferred from homology"/>
<dbReference type="FunFam" id="1.10.10.10:FF:000001">
    <property type="entry name" value="LysR family transcriptional regulator"/>
    <property type="match status" value="1"/>
</dbReference>
<dbReference type="Gene3D" id="1.10.10.10">
    <property type="entry name" value="Winged helix-like DNA-binding domain superfamily/Winged helix DNA-binding domain"/>
    <property type="match status" value="1"/>
</dbReference>
<dbReference type="InterPro" id="IPR036390">
    <property type="entry name" value="WH_DNA-bd_sf"/>
</dbReference>
<accession>A0AAU8BJD8</accession>
<feature type="domain" description="HTH lysR-type" evidence="5">
    <location>
        <begin position="10"/>
        <end position="59"/>
    </location>
</feature>
<dbReference type="RefSeq" id="WP_353497990.1">
    <property type="nucleotide sequence ID" value="NZ_CP115920.1"/>
</dbReference>
<dbReference type="PANTHER" id="PTHR30537">
    <property type="entry name" value="HTH-TYPE TRANSCRIPTIONAL REGULATOR"/>
    <property type="match status" value="1"/>
</dbReference>
<keyword evidence="3" id="KW-0238">DNA-binding</keyword>
<dbReference type="PANTHER" id="PTHR30537:SF10">
    <property type="entry name" value="TRANSCRIPTIONAL REGULATOR-RELATED"/>
    <property type="match status" value="1"/>
</dbReference>
<dbReference type="Pfam" id="PF03466">
    <property type="entry name" value="LysR_substrate"/>
    <property type="match status" value="1"/>
</dbReference>
<keyword evidence="4" id="KW-0804">Transcription</keyword>
<dbReference type="SUPFAM" id="SSF46785">
    <property type="entry name" value="Winged helix' DNA-binding domain"/>
    <property type="match status" value="1"/>
</dbReference>
<dbReference type="GO" id="GO:0043565">
    <property type="term" value="F:sequence-specific DNA binding"/>
    <property type="evidence" value="ECO:0007669"/>
    <property type="project" value="TreeGrafter"/>
</dbReference>
<dbReference type="KEGG" id="vck:PG915_04180"/>
<dbReference type="EMBL" id="CP115920">
    <property type="protein sequence ID" value="XCD16758.1"/>
    <property type="molecule type" value="Genomic_DNA"/>
</dbReference>
<dbReference type="FunFam" id="3.40.190.290:FF:000001">
    <property type="entry name" value="Transcriptional regulator, LysR family"/>
    <property type="match status" value="1"/>
</dbReference>
<dbReference type="SUPFAM" id="SSF53850">
    <property type="entry name" value="Periplasmic binding protein-like II"/>
    <property type="match status" value="1"/>
</dbReference>
<protein>
    <submittedName>
        <fullName evidence="6">LysR family transcriptional regulator</fullName>
    </submittedName>
</protein>
<organism evidence="6">
    <name type="scientific">Vibrio chaetopteri</name>
    <dbReference type="NCBI Taxonomy" id="3016528"/>
    <lineage>
        <taxon>Bacteria</taxon>
        <taxon>Pseudomonadati</taxon>
        <taxon>Pseudomonadota</taxon>
        <taxon>Gammaproteobacteria</taxon>
        <taxon>Vibrionales</taxon>
        <taxon>Vibrionaceae</taxon>
        <taxon>Vibrio</taxon>
    </lineage>
</organism>
<evidence type="ECO:0000256" key="1">
    <source>
        <dbReference type="ARBA" id="ARBA00009437"/>
    </source>
</evidence>
<dbReference type="InterPro" id="IPR058163">
    <property type="entry name" value="LysR-type_TF_proteobact-type"/>
</dbReference>
<dbReference type="Gene3D" id="3.40.190.290">
    <property type="match status" value="1"/>
</dbReference>
<dbReference type="InterPro" id="IPR000847">
    <property type="entry name" value="LysR_HTH_N"/>
</dbReference>
<comment type="similarity">
    <text evidence="1">Belongs to the LysR transcriptional regulatory family.</text>
</comment>
<dbReference type="Pfam" id="PF00126">
    <property type="entry name" value="HTH_1"/>
    <property type="match status" value="1"/>
</dbReference>
<gene>
    <name evidence="6" type="ORF">PG915_04180</name>
</gene>
<name>A0AAU8BJD8_9VIBR</name>
<evidence type="ECO:0000313" key="6">
    <source>
        <dbReference type="EMBL" id="XCD16758.1"/>
    </source>
</evidence>
<sequence>MANWEGINEFVAVVETQSFTAAAERLSTSVANISRRVNALEDKLAVKLFVRTTRKVSVTEVGATYYQHCKPLVEGLMLAELAITQLQASPTGRIKMTAPVTFGEQVLATLMHQFLLQYPQIELDLVLSNQKMDLVQEGYDLAVRLGKLDDSSMMARKLLDRHMFVCASPSYLAKHGEPHTLSELKRHQCLRGSTKYWRFEDKGTERLIHVDGRVQCNSGYALVDAALKGLGIVQLPDYYVQPYLETGELVEVLTPYRGDQEGIWALYPQNRMLTSKIRTLIDYLSEALN</sequence>
<dbReference type="GO" id="GO:0006351">
    <property type="term" value="P:DNA-templated transcription"/>
    <property type="evidence" value="ECO:0007669"/>
    <property type="project" value="TreeGrafter"/>
</dbReference>
<dbReference type="PROSITE" id="PS50931">
    <property type="entry name" value="HTH_LYSR"/>
    <property type="match status" value="1"/>
</dbReference>
<dbReference type="InterPro" id="IPR036388">
    <property type="entry name" value="WH-like_DNA-bd_sf"/>
</dbReference>
<dbReference type="AlphaFoldDB" id="A0AAU8BJD8"/>
<reference evidence="6" key="1">
    <citation type="submission" date="2023-01" db="EMBL/GenBank/DDBJ databases">
        <title>Vibrio sp. CB1-14 genome sequencing.</title>
        <authorList>
            <person name="Otstavnykh N."/>
            <person name="Isaeva M."/>
            <person name="Meleshko D."/>
        </authorList>
    </citation>
    <scope>NUCLEOTIDE SEQUENCE</scope>
    <source>
        <strain evidence="6">CB1-14</strain>
    </source>
</reference>
<dbReference type="GO" id="GO:0003700">
    <property type="term" value="F:DNA-binding transcription factor activity"/>
    <property type="evidence" value="ECO:0007669"/>
    <property type="project" value="InterPro"/>
</dbReference>
<evidence type="ECO:0000256" key="4">
    <source>
        <dbReference type="ARBA" id="ARBA00023163"/>
    </source>
</evidence>
<dbReference type="InterPro" id="IPR005119">
    <property type="entry name" value="LysR_subst-bd"/>
</dbReference>
<evidence type="ECO:0000256" key="3">
    <source>
        <dbReference type="ARBA" id="ARBA00023125"/>
    </source>
</evidence>
<evidence type="ECO:0000259" key="5">
    <source>
        <dbReference type="PROSITE" id="PS50931"/>
    </source>
</evidence>
<evidence type="ECO:0000256" key="2">
    <source>
        <dbReference type="ARBA" id="ARBA00023015"/>
    </source>
</evidence>